<dbReference type="PANTHER" id="PTHR23293:SF9">
    <property type="entry name" value="FAD SYNTHASE"/>
    <property type="match status" value="1"/>
</dbReference>
<keyword evidence="2" id="KW-0548">Nucleotidyltransferase</keyword>
<dbReference type="GO" id="GO:0003919">
    <property type="term" value="F:FMN adenylyltransferase activity"/>
    <property type="evidence" value="ECO:0007669"/>
    <property type="project" value="TreeGrafter"/>
</dbReference>
<reference evidence="5" key="1">
    <citation type="submission" date="2020-09" db="EMBL/GenBank/DDBJ databases">
        <title>Comparative genome analyses of four rice-infecting Rhizoctonia solani isolates reveal extensive enrichment of homogalacturonan modification genes.</title>
        <authorList>
            <person name="Lee D.-Y."/>
            <person name="Jeon J."/>
            <person name="Kim K.-T."/>
            <person name="Cheong K."/>
            <person name="Song H."/>
            <person name="Choi G."/>
            <person name="Ko J."/>
            <person name="Opiyo S.O."/>
            <person name="Zuo S."/>
            <person name="Madhav S."/>
            <person name="Lee Y.-H."/>
            <person name="Wang G.-L."/>
        </authorList>
    </citation>
    <scope>NUCLEOTIDE SEQUENCE</scope>
    <source>
        <strain evidence="5">AG1-IA B2</strain>
    </source>
</reference>
<evidence type="ECO:0000256" key="2">
    <source>
        <dbReference type="ARBA" id="ARBA00022695"/>
    </source>
</evidence>
<dbReference type="GO" id="GO:0005524">
    <property type="term" value="F:ATP binding"/>
    <property type="evidence" value="ECO:0007669"/>
    <property type="project" value="UniProtKB-KW"/>
</dbReference>
<dbReference type="AlphaFoldDB" id="A0A8H7M2W6"/>
<evidence type="ECO:0000313" key="5">
    <source>
        <dbReference type="EMBL" id="KAF8752150.1"/>
    </source>
</evidence>
<evidence type="ECO:0000256" key="4">
    <source>
        <dbReference type="ARBA" id="ARBA00022840"/>
    </source>
</evidence>
<name>A0A8H7M2W6_9AGAM</name>
<proteinExistence type="predicted"/>
<dbReference type="InterPro" id="IPR014729">
    <property type="entry name" value="Rossmann-like_a/b/a_fold"/>
</dbReference>
<dbReference type="SUPFAM" id="SSF52402">
    <property type="entry name" value="Adenine nucleotide alpha hydrolases-like"/>
    <property type="match status" value="1"/>
</dbReference>
<dbReference type="Gene3D" id="3.40.50.620">
    <property type="entry name" value="HUPs"/>
    <property type="match status" value="1"/>
</dbReference>
<keyword evidence="3" id="KW-0547">Nucleotide-binding</keyword>
<comment type="caution">
    <text evidence="5">The sequence shown here is derived from an EMBL/GenBank/DDBJ whole genome shotgun (WGS) entry which is preliminary data.</text>
</comment>
<dbReference type="PANTHER" id="PTHR23293">
    <property type="entry name" value="FAD SYNTHETASE-RELATED FMN ADENYLYLTRANSFERASE"/>
    <property type="match status" value="1"/>
</dbReference>
<keyword evidence="1" id="KW-0808">Transferase</keyword>
<dbReference type="GO" id="GO:0006747">
    <property type="term" value="P:FAD biosynthetic process"/>
    <property type="evidence" value="ECO:0007669"/>
    <property type="project" value="TreeGrafter"/>
</dbReference>
<sequence>MSVDTSPNNTDTYIDPSSLDAVYDLAQDPTPLGEMIREAIGVIDRGLDIHGLDKLSISFNGGKDCTVLLHLLSAVLRKRYVEGIGYGPVFQVDTVVADGAVVSPSLSNATLSASAPTTEPTPSDVLPSTTITTTTATPHQSVLYTFSVPLPFLKSKSSSNQA</sequence>
<organism evidence="5 6">
    <name type="scientific">Rhizoctonia solani</name>
    <dbReference type="NCBI Taxonomy" id="456999"/>
    <lineage>
        <taxon>Eukaryota</taxon>
        <taxon>Fungi</taxon>
        <taxon>Dikarya</taxon>
        <taxon>Basidiomycota</taxon>
        <taxon>Agaricomycotina</taxon>
        <taxon>Agaricomycetes</taxon>
        <taxon>Cantharellales</taxon>
        <taxon>Ceratobasidiaceae</taxon>
        <taxon>Rhizoctonia</taxon>
    </lineage>
</organism>
<evidence type="ECO:0000256" key="1">
    <source>
        <dbReference type="ARBA" id="ARBA00022679"/>
    </source>
</evidence>
<protein>
    <submittedName>
        <fullName evidence="5">Phosphoadenosine phosphosulfate reductase family</fullName>
    </submittedName>
</protein>
<keyword evidence="4" id="KW-0067">ATP-binding</keyword>
<dbReference type="Proteomes" id="UP000614334">
    <property type="component" value="Unassembled WGS sequence"/>
</dbReference>
<evidence type="ECO:0000256" key="3">
    <source>
        <dbReference type="ARBA" id="ARBA00022741"/>
    </source>
</evidence>
<evidence type="ECO:0000313" key="6">
    <source>
        <dbReference type="Proteomes" id="UP000614334"/>
    </source>
</evidence>
<dbReference type="EMBL" id="JACYCF010000016">
    <property type="protein sequence ID" value="KAF8752150.1"/>
    <property type="molecule type" value="Genomic_DNA"/>
</dbReference>
<accession>A0A8H7M2W6</accession>
<gene>
    <name evidence="5" type="ORF">RHS01_07938</name>
</gene>